<evidence type="ECO:0000313" key="5">
    <source>
        <dbReference type="EMBL" id="GHJ30807.1"/>
    </source>
</evidence>
<dbReference type="Gene3D" id="1.10.443.10">
    <property type="entry name" value="Intergrase catalytic core"/>
    <property type="match status" value="1"/>
</dbReference>
<keyword evidence="2" id="KW-0233">DNA recombination</keyword>
<organism evidence="5 6">
    <name type="scientific">Streptomyces hygroscopicus</name>
    <dbReference type="NCBI Taxonomy" id="1912"/>
    <lineage>
        <taxon>Bacteria</taxon>
        <taxon>Bacillati</taxon>
        <taxon>Actinomycetota</taxon>
        <taxon>Actinomycetes</taxon>
        <taxon>Kitasatosporales</taxon>
        <taxon>Streptomycetaceae</taxon>
        <taxon>Streptomyces</taxon>
        <taxon>Streptomyces violaceusniger group</taxon>
    </lineage>
</organism>
<dbReference type="InterPro" id="IPR013762">
    <property type="entry name" value="Integrase-like_cat_sf"/>
</dbReference>
<keyword evidence="6" id="KW-1185">Reference proteome</keyword>
<dbReference type="InterPro" id="IPR011010">
    <property type="entry name" value="DNA_brk_join_enz"/>
</dbReference>
<evidence type="ECO:0000259" key="4">
    <source>
        <dbReference type="PROSITE" id="PS51900"/>
    </source>
</evidence>
<dbReference type="EMBL" id="BNEK01000005">
    <property type="protein sequence ID" value="GHJ30807.1"/>
    <property type="molecule type" value="Genomic_DNA"/>
</dbReference>
<dbReference type="SUPFAM" id="SSF56349">
    <property type="entry name" value="DNA breaking-rejoining enzymes"/>
    <property type="match status" value="1"/>
</dbReference>
<sequence>MIKVSHVWNTTYSADTPTPLARQLAAKGPSSAVLVPINQRTVIVGRDRSLTYALEHVLDAWESMAAHGEFTEQTLDKFGLLLKRFERYAQLRGATVLDDVTQDLAEDFITAPGRSRHGHVSNSAAATMRLRRSVVRAAYRTLRELKLSDTDPTRDIHLPRRAVGDVRPLTEDETIDLRHHASFVTRPSRHGAAAALALAGGHSGEIGHIRVRDLDVQNRRVWMHGSTKTDPRWCPLDNWGFDILVSRARFVSARQLGPESAPRARLAVSDRHASDAALQARVCVALRDLLTRIGLADETDVKPSSVTAWAGVETFERTGHIEEAARILGLRSLDRAAAVIGHAWREQTLPECPPEVHSA</sequence>
<feature type="domain" description="Core-binding (CB)" evidence="4">
    <location>
        <begin position="52"/>
        <end position="143"/>
    </location>
</feature>
<dbReference type="PROSITE" id="PS51900">
    <property type="entry name" value="CB"/>
    <property type="match status" value="1"/>
</dbReference>
<dbReference type="RefSeq" id="WP_236258325.1">
    <property type="nucleotide sequence ID" value="NZ_BNEK01000005.1"/>
</dbReference>
<gene>
    <name evidence="5" type="ORF">TPA0910_52400</name>
</gene>
<name>A0ABQ3U5U3_STRHY</name>
<proteinExistence type="predicted"/>
<comment type="caution">
    <text evidence="5">The sequence shown here is derived from an EMBL/GenBank/DDBJ whole genome shotgun (WGS) entry which is preliminary data.</text>
</comment>
<dbReference type="InterPro" id="IPR010998">
    <property type="entry name" value="Integrase_recombinase_N"/>
</dbReference>
<dbReference type="InterPro" id="IPR044068">
    <property type="entry name" value="CB"/>
</dbReference>
<keyword evidence="1 3" id="KW-0238">DNA-binding</keyword>
<evidence type="ECO:0000313" key="6">
    <source>
        <dbReference type="Proteomes" id="UP001054854"/>
    </source>
</evidence>
<evidence type="ECO:0000256" key="1">
    <source>
        <dbReference type="ARBA" id="ARBA00023125"/>
    </source>
</evidence>
<dbReference type="Proteomes" id="UP001054854">
    <property type="component" value="Unassembled WGS sequence"/>
</dbReference>
<protein>
    <recommendedName>
        <fullName evidence="4">Core-binding (CB) domain-containing protein</fullName>
    </recommendedName>
</protein>
<evidence type="ECO:0000256" key="2">
    <source>
        <dbReference type="ARBA" id="ARBA00023172"/>
    </source>
</evidence>
<accession>A0ABQ3U5U3</accession>
<dbReference type="Gene3D" id="1.10.150.130">
    <property type="match status" value="1"/>
</dbReference>
<evidence type="ECO:0000256" key="3">
    <source>
        <dbReference type="PROSITE-ProRule" id="PRU01248"/>
    </source>
</evidence>
<reference evidence="5" key="1">
    <citation type="submission" date="2024-05" db="EMBL/GenBank/DDBJ databases">
        <title>Whole genome shotgun sequence of Streptomyces hygroscopicus NBRC 113678.</title>
        <authorList>
            <person name="Komaki H."/>
            <person name="Tamura T."/>
        </authorList>
    </citation>
    <scope>NUCLEOTIDE SEQUENCE</scope>
    <source>
        <strain evidence="5">N11-34</strain>
    </source>
</reference>